<proteinExistence type="predicted"/>
<evidence type="ECO:0000313" key="1">
    <source>
        <dbReference type="EMBL" id="GAH87198.1"/>
    </source>
</evidence>
<feature type="non-terminal residue" evidence="1">
    <location>
        <position position="173"/>
    </location>
</feature>
<dbReference type="EMBL" id="BARU01042654">
    <property type="protein sequence ID" value="GAH87198.1"/>
    <property type="molecule type" value="Genomic_DNA"/>
</dbReference>
<name>X1KZ26_9ZZZZ</name>
<reference evidence="1" key="1">
    <citation type="journal article" date="2014" name="Front. Microbiol.">
        <title>High frequency of phylogenetically diverse reductive dehalogenase-homologous genes in deep subseafloor sedimentary metagenomes.</title>
        <authorList>
            <person name="Kawai M."/>
            <person name="Futagami T."/>
            <person name="Toyoda A."/>
            <person name="Takaki Y."/>
            <person name="Nishi S."/>
            <person name="Hori S."/>
            <person name="Arai W."/>
            <person name="Tsubouchi T."/>
            <person name="Morono Y."/>
            <person name="Uchiyama I."/>
            <person name="Ito T."/>
            <person name="Fujiyama A."/>
            <person name="Inagaki F."/>
            <person name="Takami H."/>
        </authorList>
    </citation>
    <scope>NUCLEOTIDE SEQUENCE</scope>
    <source>
        <strain evidence="1">Expedition CK06-06</strain>
    </source>
</reference>
<gene>
    <name evidence="1" type="ORF">S03H2_65501</name>
</gene>
<dbReference type="AlphaFoldDB" id="X1KZ26"/>
<accession>X1KZ26</accession>
<protein>
    <submittedName>
        <fullName evidence="1">Uncharacterized protein</fullName>
    </submittedName>
</protein>
<comment type="caution">
    <text evidence="1">The sequence shown here is derived from an EMBL/GenBank/DDBJ whole genome shotgun (WGS) entry which is preliminary data.</text>
</comment>
<organism evidence="1">
    <name type="scientific">marine sediment metagenome</name>
    <dbReference type="NCBI Taxonomy" id="412755"/>
    <lineage>
        <taxon>unclassified sequences</taxon>
        <taxon>metagenomes</taxon>
        <taxon>ecological metagenomes</taxon>
    </lineage>
</organism>
<sequence>MSEILKGIIPIEKKFLQNNNLFALEFREGYVFGRTMRRRITQYKPWSLQDENQVAIDIDASSHQAEVRFRDRPRGSENDILYLDTTTKAGLPWFFHGAFGLKPQYINMYLRFPEGDVIPGKFPNIGPIRPTAGDDISPLNGLVSPYEQPTDYHEVVIPPLEHLSAEYFNKDPD</sequence>